<dbReference type="RefSeq" id="WP_345385559.1">
    <property type="nucleotide sequence ID" value="NZ_BAABHG010000001.1"/>
</dbReference>
<evidence type="ECO:0000313" key="1">
    <source>
        <dbReference type="EMBL" id="MFD2464472.1"/>
    </source>
</evidence>
<keyword evidence="2" id="KW-1185">Reference proteome</keyword>
<comment type="caution">
    <text evidence="1">The sequence shown here is derived from an EMBL/GenBank/DDBJ whole genome shotgun (WGS) entry which is preliminary data.</text>
</comment>
<reference evidence="2" key="1">
    <citation type="journal article" date="2019" name="Int. J. Syst. Evol. Microbiol.">
        <title>The Global Catalogue of Microorganisms (GCM) 10K type strain sequencing project: providing services to taxonomists for standard genome sequencing and annotation.</title>
        <authorList>
            <consortium name="The Broad Institute Genomics Platform"/>
            <consortium name="The Broad Institute Genome Sequencing Center for Infectious Disease"/>
            <person name="Wu L."/>
            <person name="Ma J."/>
        </authorList>
    </citation>
    <scope>NUCLEOTIDE SEQUENCE [LARGE SCALE GENOMIC DNA]</scope>
    <source>
        <strain evidence="2">CGMCC 4.7643</strain>
    </source>
</reference>
<dbReference type="Proteomes" id="UP001597419">
    <property type="component" value="Unassembled WGS sequence"/>
</dbReference>
<name>A0ABW5GU97_9PSEU</name>
<evidence type="ECO:0000313" key="2">
    <source>
        <dbReference type="Proteomes" id="UP001597419"/>
    </source>
</evidence>
<protein>
    <submittedName>
        <fullName evidence="1">Uncharacterized protein</fullName>
    </submittedName>
</protein>
<proteinExistence type="predicted"/>
<organism evidence="1 2">
    <name type="scientific">Amycolatopsis samaneae</name>
    <dbReference type="NCBI Taxonomy" id="664691"/>
    <lineage>
        <taxon>Bacteria</taxon>
        <taxon>Bacillati</taxon>
        <taxon>Actinomycetota</taxon>
        <taxon>Actinomycetes</taxon>
        <taxon>Pseudonocardiales</taxon>
        <taxon>Pseudonocardiaceae</taxon>
        <taxon>Amycolatopsis</taxon>
    </lineage>
</organism>
<sequence>MRIVLTPKALFRIVVWCVVIACLAGAGVGARARPEPAPAPAPAVAPQ</sequence>
<gene>
    <name evidence="1" type="ORF">ACFSYJ_38055</name>
</gene>
<accession>A0ABW5GU97</accession>
<dbReference type="EMBL" id="JBHUKU010000026">
    <property type="protein sequence ID" value="MFD2464472.1"/>
    <property type="molecule type" value="Genomic_DNA"/>
</dbReference>